<evidence type="ECO:0000313" key="1">
    <source>
        <dbReference type="EMBL" id="EFP92015.1"/>
    </source>
</evidence>
<name>E3L640_PUCGT</name>
<dbReference type="RefSeq" id="XP_003336434.1">
    <property type="nucleotide sequence ID" value="XM_003336386.1"/>
</dbReference>
<evidence type="ECO:0000313" key="2">
    <source>
        <dbReference type="Proteomes" id="UP000008783"/>
    </source>
</evidence>
<dbReference type="EMBL" id="DS178356">
    <property type="protein sequence ID" value="EFP92015.1"/>
    <property type="molecule type" value="Genomic_DNA"/>
</dbReference>
<proteinExistence type="predicted"/>
<accession>E3L640</accession>
<protein>
    <submittedName>
        <fullName evidence="1">Uncharacterized protein</fullName>
    </submittedName>
</protein>
<gene>
    <name evidence="1" type="ORF">PGTG_17846</name>
</gene>
<organism evidence="1 2">
    <name type="scientific">Puccinia graminis f. sp. tritici (strain CRL 75-36-700-3 / race SCCL)</name>
    <name type="common">Black stem rust fungus</name>
    <dbReference type="NCBI Taxonomy" id="418459"/>
    <lineage>
        <taxon>Eukaryota</taxon>
        <taxon>Fungi</taxon>
        <taxon>Dikarya</taxon>
        <taxon>Basidiomycota</taxon>
        <taxon>Pucciniomycotina</taxon>
        <taxon>Pucciniomycetes</taxon>
        <taxon>Pucciniales</taxon>
        <taxon>Pucciniaceae</taxon>
        <taxon>Puccinia</taxon>
    </lineage>
</organism>
<sequence>MQTNIHQAQLTDKVYTPPDLFLHGHSNLYLYRQSWLSWVYELVKKDSILDNTNVVIQCAGKLCYKNPSGYSNAPTPKYGRRTSIGSRFSKWMADFGIGSPDHPSCEGIWELLPYDRKEILPVDEKQQPH</sequence>
<dbReference type="VEuPathDB" id="FungiDB:PGTG_17846"/>
<reference evidence="2" key="2">
    <citation type="journal article" date="2011" name="Proc. Natl. Acad. Sci. U.S.A.">
        <title>Obligate biotrophy features unraveled by the genomic analysis of rust fungi.</title>
        <authorList>
            <person name="Duplessis S."/>
            <person name="Cuomo C.A."/>
            <person name="Lin Y.-C."/>
            <person name="Aerts A."/>
            <person name="Tisserant E."/>
            <person name="Veneault-Fourrey C."/>
            <person name="Joly D.L."/>
            <person name="Hacquard S."/>
            <person name="Amselem J."/>
            <person name="Cantarel B.L."/>
            <person name="Chiu R."/>
            <person name="Coutinho P.M."/>
            <person name="Feau N."/>
            <person name="Field M."/>
            <person name="Frey P."/>
            <person name="Gelhaye E."/>
            <person name="Goldberg J."/>
            <person name="Grabherr M.G."/>
            <person name="Kodira C.D."/>
            <person name="Kohler A."/>
            <person name="Kuees U."/>
            <person name="Lindquist E.A."/>
            <person name="Lucas S.M."/>
            <person name="Mago R."/>
            <person name="Mauceli E."/>
            <person name="Morin E."/>
            <person name="Murat C."/>
            <person name="Pangilinan J.L."/>
            <person name="Park R."/>
            <person name="Pearson M."/>
            <person name="Quesneville H."/>
            <person name="Rouhier N."/>
            <person name="Sakthikumar S."/>
            <person name="Salamov A.A."/>
            <person name="Schmutz J."/>
            <person name="Selles B."/>
            <person name="Shapiro H."/>
            <person name="Tanguay P."/>
            <person name="Tuskan G.A."/>
            <person name="Henrissat B."/>
            <person name="Van de Peer Y."/>
            <person name="Rouze P."/>
            <person name="Ellis J.G."/>
            <person name="Dodds P.N."/>
            <person name="Schein J.E."/>
            <person name="Zhong S."/>
            <person name="Hamelin R.C."/>
            <person name="Grigoriev I.V."/>
            <person name="Szabo L.J."/>
            <person name="Martin F."/>
        </authorList>
    </citation>
    <scope>NUCLEOTIDE SEQUENCE [LARGE SCALE GENOMIC DNA]</scope>
    <source>
        <strain evidence="2">CRL 75-36-700-3 / race SCCL</strain>
    </source>
</reference>
<dbReference type="HOGENOM" id="CLU_1949893_0_0_1"/>
<dbReference type="Proteomes" id="UP000008783">
    <property type="component" value="Unassembled WGS sequence"/>
</dbReference>
<dbReference type="AlphaFoldDB" id="E3L640"/>
<dbReference type="KEGG" id="pgr:PGTG_17846"/>
<dbReference type="InParanoid" id="E3L640"/>
<dbReference type="GeneID" id="10531968"/>
<reference key="1">
    <citation type="submission" date="2007-01" db="EMBL/GenBank/DDBJ databases">
        <title>The Genome Sequence of Puccinia graminis f. sp. tritici Strain CRL 75-36-700-3.</title>
        <authorList>
            <consortium name="The Broad Institute Genome Sequencing Platform"/>
            <person name="Birren B."/>
            <person name="Lander E."/>
            <person name="Galagan J."/>
            <person name="Nusbaum C."/>
            <person name="Devon K."/>
            <person name="Cuomo C."/>
            <person name="Jaffe D."/>
            <person name="Butler J."/>
            <person name="Alvarez P."/>
            <person name="Gnerre S."/>
            <person name="Grabherr M."/>
            <person name="Mauceli E."/>
            <person name="Brockman W."/>
            <person name="Young S."/>
            <person name="LaButti K."/>
            <person name="Sykes S."/>
            <person name="DeCaprio D."/>
            <person name="Crawford M."/>
            <person name="Koehrsen M."/>
            <person name="Engels R."/>
            <person name="Montgomery P."/>
            <person name="Pearson M."/>
            <person name="Howarth C."/>
            <person name="Larson L."/>
            <person name="White J."/>
            <person name="Zeng Q."/>
            <person name="Kodira C."/>
            <person name="Yandava C."/>
            <person name="Alvarado L."/>
            <person name="O'Leary S."/>
            <person name="Szabo L."/>
            <person name="Dean R."/>
            <person name="Schein J."/>
        </authorList>
    </citation>
    <scope>NUCLEOTIDE SEQUENCE</scope>
    <source>
        <strain>CRL 75-36-700-3</strain>
    </source>
</reference>
<keyword evidence="2" id="KW-1185">Reference proteome</keyword>